<keyword evidence="2" id="KW-1185">Reference proteome</keyword>
<protein>
    <submittedName>
        <fullName evidence="1">Uncharacterized protein</fullName>
    </submittedName>
</protein>
<dbReference type="Proteomes" id="UP000735541">
    <property type="component" value="Unassembled WGS sequence"/>
</dbReference>
<name>A0ABS6TKB0_STRHA</name>
<dbReference type="EMBL" id="JAHUVW010000001">
    <property type="protein sequence ID" value="MBV7668637.1"/>
    <property type="molecule type" value="Genomic_DNA"/>
</dbReference>
<comment type="caution">
    <text evidence="1">The sequence shown here is derived from an EMBL/GenBank/DDBJ whole genome shotgun (WGS) entry which is preliminary data.</text>
</comment>
<organism evidence="1 2">
    <name type="scientific">Streptomyces halstedii</name>
    <dbReference type="NCBI Taxonomy" id="1944"/>
    <lineage>
        <taxon>Bacteria</taxon>
        <taxon>Bacillati</taxon>
        <taxon>Actinomycetota</taxon>
        <taxon>Actinomycetes</taxon>
        <taxon>Kitasatosporales</taxon>
        <taxon>Streptomycetaceae</taxon>
        <taxon>Streptomyces</taxon>
    </lineage>
</organism>
<accession>A0ABS6TKB0</accession>
<evidence type="ECO:0000313" key="2">
    <source>
        <dbReference type="Proteomes" id="UP000735541"/>
    </source>
</evidence>
<sequence>MREDSSVQGDFVVKLARTQRAGTNRAARPFLNLLDDSPDDASGGAKARDVGAVELATLLDYATWGGSGLGLFSDAL</sequence>
<gene>
    <name evidence="1" type="ORF">STHAL_03855</name>
</gene>
<dbReference type="RefSeq" id="WP_228867307.1">
    <property type="nucleotide sequence ID" value="NZ_JAHUVW010000001.1"/>
</dbReference>
<proteinExistence type="predicted"/>
<reference evidence="1 2" key="1">
    <citation type="submission" date="2021-07" db="EMBL/GenBank/DDBJ databases">
        <title>Sequencing Streptomyces halstedii LGO-A4 genome an citrus endophytic actinomycete.</title>
        <authorList>
            <person name="Samborskyy M."/>
            <person name="Scott N."/>
            <person name="Deglau R."/>
            <person name="Dickens S."/>
            <person name="Oliveira L.G."/>
        </authorList>
    </citation>
    <scope>NUCLEOTIDE SEQUENCE [LARGE SCALE GENOMIC DNA]</scope>
    <source>
        <strain evidence="1 2">LGO-A4</strain>
    </source>
</reference>
<evidence type="ECO:0000313" key="1">
    <source>
        <dbReference type="EMBL" id="MBV7668637.1"/>
    </source>
</evidence>